<evidence type="ECO:0000256" key="1">
    <source>
        <dbReference type="PROSITE-ProRule" id="PRU00103"/>
    </source>
</evidence>
<dbReference type="PANTHER" id="PTHR21467">
    <property type="entry name" value="PROTEIN PHOSPHATASE 4 REGULATORY SUBUNIT 4 PPP4R4"/>
    <property type="match status" value="1"/>
</dbReference>
<feature type="compositionally biased region" description="Polar residues" evidence="2">
    <location>
        <begin position="813"/>
        <end position="834"/>
    </location>
</feature>
<sequence length="870" mass="96850">MDGDDTMEEAQSKPDGAGMDGLTSDPEVDDSEVVLEQEALFSVGKMADILEHGSEAKKNVVMMEIQQFLDHCLEDTLQVLVPVLCLHVHEWSHELQIAAAEALLEVVNKTIPPATAKMISAASFRVVKLAMVDTIYESWGEILVSVLPNVSWSDDELVRVLSLIDAHANRSSEVSRKLAARVIGSMSLCVTPEQVGQFILPRALRLCQDKDIEVRGMSTESLAFIGSALDQPTVETVVWEQIETLLNDANARIRAASLRSMARILENHRIKQPPVHVFGATLPKVFNEFCEFANHAAAEDQRLVDDDSYLLLEIFSEVFGELLYGTSQVMRVQSPGYPWELEHSAFLRMATCNGPVVRRHCAYNLPGVTAVLKGKHAAELLTICEFLSRDPDPETRWNLAAGLHQTVLIMRDYLDSEMLIKGTISILHDENPLVRMNALQHFADILNTVGNASTDLGKPNGVSDQQQLLCEGEISEIQRLGQTDPRKVRAWMEPIFRNMHLLSDGNWRTQEMLAQQIRMSARSIPSKTLRVSVLPALYSMAEESTYRVRKSVMEAAVHVMHQLSRSDQEKMSSLFRIEWAQGGVFWMRIAFLDSAVYATTLFSKERFNAIFSKHCLKLYGDPVPNVRLKLAKSLVHLWYFCGDLPEFEMALRMFEVDEDPDVVEFTREARQLAKLQSEDSAARHERDIEDARRMDEERCIDELRSREVDLDEQEKQATGRYAGAALTTARVAQSIAAGGHTGSHTGGSQGVGKPPIPSKSASATSITESHSGKGLSRLISPRKTSQKDIMRADVAGSHLDMQPEEEESLSGILANQASLSTPVTSKRNSSSSNIGEAKAVDELAGKGAKKKQTWTRKLTEKFRKKDKSKS</sequence>
<feature type="compositionally biased region" description="Gly residues" evidence="2">
    <location>
        <begin position="739"/>
        <end position="750"/>
    </location>
</feature>
<dbReference type="Gene3D" id="1.25.10.10">
    <property type="entry name" value="Leucine-rich Repeat Variant"/>
    <property type="match status" value="1"/>
</dbReference>
<feature type="compositionally biased region" description="Basic and acidic residues" evidence="2">
    <location>
        <begin position="857"/>
        <end position="870"/>
    </location>
</feature>
<dbReference type="InterPro" id="IPR011989">
    <property type="entry name" value="ARM-like"/>
</dbReference>
<evidence type="ECO:0000313" key="3">
    <source>
        <dbReference type="EMBL" id="KAA8499827.1"/>
    </source>
</evidence>
<dbReference type="AlphaFoldDB" id="A0A5J4ZB00"/>
<proteinExistence type="predicted"/>
<dbReference type="PANTHER" id="PTHR21467:SF0">
    <property type="entry name" value="SERINE_THREONINE-PROTEIN PHOSPHATASE 4 REGULATORY SUBUNIT 4"/>
    <property type="match status" value="1"/>
</dbReference>
<dbReference type="SUPFAM" id="SSF48371">
    <property type="entry name" value="ARM repeat"/>
    <property type="match status" value="1"/>
</dbReference>
<dbReference type="EMBL" id="VRMN01000001">
    <property type="protein sequence ID" value="KAA8499827.1"/>
    <property type="molecule type" value="Genomic_DNA"/>
</dbReference>
<dbReference type="OrthoDB" id="340346at2759"/>
<protein>
    <submittedName>
        <fullName evidence="3">Serine/threonine-protein phosphatase 4 regulatory subunit 4</fullName>
    </submittedName>
</protein>
<dbReference type="Proteomes" id="UP000324585">
    <property type="component" value="Unassembled WGS sequence"/>
</dbReference>
<gene>
    <name evidence="3" type="ORF">FVE85_7412</name>
</gene>
<feature type="region of interest" description="Disordered" evidence="2">
    <location>
        <begin position="737"/>
        <end position="870"/>
    </location>
</feature>
<evidence type="ECO:0000256" key="2">
    <source>
        <dbReference type="SAM" id="MobiDB-lite"/>
    </source>
</evidence>
<dbReference type="InterPro" id="IPR016024">
    <property type="entry name" value="ARM-type_fold"/>
</dbReference>
<accession>A0A5J4ZB00</accession>
<dbReference type="InterPro" id="IPR039918">
    <property type="entry name" value="PPP4R4"/>
</dbReference>
<feature type="compositionally biased region" description="Polar residues" evidence="2">
    <location>
        <begin position="759"/>
        <end position="769"/>
    </location>
</feature>
<evidence type="ECO:0000313" key="4">
    <source>
        <dbReference type="Proteomes" id="UP000324585"/>
    </source>
</evidence>
<feature type="repeat" description="HEAT" evidence="1">
    <location>
        <begin position="199"/>
        <end position="236"/>
    </location>
</feature>
<name>A0A5J4ZB00_PORPP</name>
<organism evidence="3 4">
    <name type="scientific">Porphyridium purpureum</name>
    <name type="common">Red alga</name>
    <name type="synonym">Porphyridium cruentum</name>
    <dbReference type="NCBI Taxonomy" id="35688"/>
    <lineage>
        <taxon>Eukaryota</taxon>
        <taxon>Rhodophyta</taxon>
        <taxon>Bangiophyceae</taxon>
        <taxon>Porphyridiales</taxon>
        <taxon>Porphyridiaceae</taxon>
        <taxon>Porphyridium</taxon>
    </lineage>
</organism>
<dbReference type="InterPro" id="IPR021133">
    <property type="entry name" value="HEAT_type_2"/>
</dbReference>
<dbReference type="PROSITE" id="PS50077">
    <property type="entry name" value="HEAT_REPEAT"/>
    <property type="match status" value="1"/>
</dbReference>
<comment type="caution">
    <text evidence="3">The sequence shown here is derived from an EMBL/GenBank/DDBJ whole genome shotgun (WGS) entry which is preliminary data.</text>
</comment>
<feature type="region of interest" description="Disordered" evidence="2">
    <location>
        <begin position="1"/>
        <end position="27"/>
    </location>
</feature>
<keyword evidence="4" id="KW-1185">Reference proteome</keyword>
<reference evidence="4" key="1">
    <citation type="journal article" date="2019" name="Nat. Commun.">
        <title>Expansion of phycobilisome linker gene families in mesophilic red algae.</title>
        <authorList>
            <person name="Lee J."/>
            <person name="Kim D."/>
            <person name="Bhattacharya D."/>
            <person name="Yoon H.S."/>
        </authorList>
    </citation>
    <scope>NUCLEOTIDE SEQUENCE [LARGE SCALE GENOMIC DNA]</scope>
    <source>
        <strain evidence="4">CCMP 1328</strain>
    </source>
</reference>